<dbReference type="SMART" id="SM00448">
    <property type="entry name" value="REC"/>
    <property type="match status" value="1"/>
</dbReference>
<reference evidence="4 5" key="1">
    <citation type="submission" date="2019-06" db="EMBL/GenBank/DDBJ databases">
        <title>Draft genome of Aliikangiella marina GYP-15.</title>
        <authorList>
            <person name="Wang G."/>
        </authorList>
    </citation>
    <scope>NUCLEOTIDE SEQUENCE [LARGE SCALE GENOMIC DNA]</scope>
    <source>
        <strain evidence="4 5">GYP-15</strain>
    </source>
</reference>
<name>A0A545TDP7_9GAMM</name>
<dbReference type="SUPFAM" id="SSF141868">
    <property type="entry name" value="EAL domain-like"/>
    <property type="match status" value="1"/>
</dbReference>
<dbReference type="PROSITE" id="PS50110">
    <property type="entry name" value="RESPONSE_REGULATORY"/>
    <property type="match status" value="1"/>
</dbReference>
<dbReference type="Gene3D" id="3.20.20.450">
    <property type="entry name" value="EAL domain"/>
    <property type="match status" value="1"/>
</dbReference>
<accession>A0A545TDP7</accession>
<dbReference type="PANTHER" id="PTHR33121:SF70">
    <property type="entry name" value="SIGNALING PROTEIN YKOW"/>
    <property type="match status" value="1"/>
</dbReference>
<keyword evidence="5" id="KW-1185">Reference proteome</keyword>
<dbReference type="EMBL" id="VIKR01000002">
    <property type="protein sequence ID" value="TQV75347.1"/>
    <property type="molecule type" value="Genomic_DNA"/>
</dbReference>
<dbReference type="InterPro" id="IPR001633">
    <property type="entry name" value="EAL_dom"/>
</dbReference>
<dbReference type="CDD" id="cd01948">
    <property type="entry name" value="EAL"/>
    <property type="match status" value="1"/>
</dbReference>
<evidence type="ECO:0000259" key="2">
    <source>
        <dbReference type="PROSITE" id="PS50110"/>
    </source>
</evidence>
<dbReference type="InterPro" id="IPR035919">
    <property type="entry name" value="EAL_sf"/>
</dbReference>
<dbReference type="SMART" id="SM00052">
    <property type="entry name" value="EAL"/>
    <property type="match status" value="1"/>
</dbReference>
<evidence type="ECO:0000313" key="4">
    <source>
        <dbReference type="EMBL" id="TQV75347.1"/>
    </source>
</evidence>
<proteinExistence type="predicted"/>
<dbReference type="RefSeq" id="WP_142941962.1">
    <property type="nucleotide sequence ID" value="NZ_VIKR01000002.1"/>
</dbReference>
<feature type="domain" description="Response regulatory" evidence="2">
    <location>
        <begin position="281"/>
        <end position="395"/>
    </location>
</feature>
<dbReference type="Pfam" id="PF00072">
    <property type="entry name" value="Response_reg"/>
    <property type="match status" value="1"/>
</dbReference>
<feature type="modified residue" description="4-aspartylphosphate" evidence="1">
    <location>
        <position position="329"/>
    </location>
</feature>
<comment type="caution">
    <text evidence="4">The sequence shown here is derived from an EMBL/GenBank/DDBJ whole genome shotgun (WGS) entry which is preliminary data.</text>
</comment>
<protein>
    <submittedName>
        <fullName evidence="4">EAL domain-containing protein</fullName>
    </submittedName>
</protein>
<dbReference type="InterPro" id="IPR011006">
    <property type="entry name" value="CheY-like_superfamily"/>
</dbReference>
<dbReference type="OrthoDB" id="5696993at2"/>
<dbReference type="PANTHER" id="PTHR33121">
    <property type="entry name" value="CYCLIC DI-GMP PHOSPHODIESTERASE PDEF"/>
    <property type="match status" value="1"/>
</dbReference>
<dbReference type="Proteomes" id="UP000317839">
    <property type="component" value="Unassembled WGS sequence"/>
</dbReference>
<dbReference type="PROSITE" id="PS50883">
    <property type="entry name" value="EAL"/>
    <property type="match status" value="1"/>
</dbReference>
<dbReference type="SUPFAM" id="SSF52172">
    <property type="entry name" value="CheY-like"/>
    <property type="match status" value="1"/>
</dbReference>
<feature type="domain" description="EAL" evidence="3">
    <location>
        <begin position="14"/>
        <end position="268"/>
    </location>
</feature>
<evidence type="ECO:0000259" key="3">
    <source>
        <dbReference type="PROSITE" id="PS50883"/>
    </source>
</evidence>
<keyword evidence="1" id="KW-0597">Phosphoprotein</keyword>
<evidence type="ECO:0000256" key="1">
    <source>
        <dbReference type="PROSITE-ProRule" id="PRU00169"/>
    </source>
</evidence>
<dbReference type="InterPro" id="IPR050706">
    <property type="entry name" value="Cyclic-di-GMP_PDE-like"/>
</dbReference>
<dbReference type="InterPro" id="IPR001789">
    <property type="entry name" value="Sig_transdc_resp-reg_receiver"/>
</dbReference>
<dbReference type="AlphaFoldDB" id="A0A545TDP7"/>
<dbReference type="Gene3D" id="3.40.50.2300">
    <property type="match status" value="1"/>
</dbReference>
<organism evidence="4 5">
    <name type="scientific">Aliikangiella marina</name>
    <dbReference type="NCBI Taxonomy" id="1712262"/>
    <lineage>
        <taxon>Bacteria</taxon>
        <taxon>Pseudomonadati</taxon>
        <taxon>Pseudomonadota</taxon>
        <taxon>Gammaproteobacteria</taxon>
        <taxon>Oceanospirillales</taxon>
        <taxon>Pleioneaceae</taxon>
        <taxon>Aliikangiella</taxon>
    </lineage>
</organism>
<sequence length="663" mass="75353">MTTMHHKQGEGLIVTIDAESIKQAFAANQFEVYYQPQVSLVNQKQMTGAEAFIRLNHPKYGVLTPNLFLEKITDLGLSLELAKVIIDQVIADLTLWEKNGLQMHVSINIETILLKSEQFTTFLINSFQQKNVAPQNLVIEVSQSSDSELEEDLNTGMLALRQAGFKFSLDDFGVNSFSEKVLSKLPIDEIKVHRQITSSIHALEKSRDTVKEALYIADKYGMRAVAVGVETQATADWLLKQNCDTAQGFFFGGPCARQSFYEDFLTNTDNWDCAVEITREKILIVEPDPSLRNLLVESLGERYDVYITENCHEARILFEAFSPNILVVDMVLQDMTGPEFVKEMQSLNHCEFNTIFTTESNDLDVQLEAFEADGLDILTRPISIIELVAKIGRVVSYQKKRLQLQSSVDSAQEIAQQSMKEAAQYGDVVHLFKNMFHCHSELELASEIFKFTEQKQLNCSIQFRNNDVISSYKQDMTMCSPNEINVFELLLQKGRLFDFGSRTIVNDQHVSILVKNMPSSSEEHGRVRDYIAVVIEGLEARYKDLIRKWAMNSVFDKLKELTGELSEMINHKAQDQNDILEKISIELGMSFHTLDMTEEQEAYITSIIENIIKAQDEKNMDAENIAEKISDVTSYLEFTLNDVESELVEKEEEKSSSSGVDLF</sequence>
<dbReference type="Pfam" id="PF00563">
    <property type="entry name" value="EAL"/>
    <property type="match status" value="1"/>
</dbReference>
<gene>
    <name evidence="4" type="ORF">FLL45_10470</name>
</gene>
<dbReference type="GO" id="GO:0000160">
    <property type="term" value="P:phosphorelay signal transduction system"/>
    <property type="evidence" value="ECO:0007669"/>
    <property type="project" value="InterPro"/>
</dbReference>
<evidence type="ECO:0000313" key="5">
    <source>
        <dbReference type="Proteomes" id="UP000317839"/>
    </source>
</evidence>
<dbReference type="GO" id="GO:0071111">
    <property type="term" value="F:cyclic-guanylate-specific phosphodiesterase activity"/>
    <property type="evidence" value="ECO:0007669"/>
    <property type="project" value="InterPro"/>
</dbReference>